<name>A0A9N9IQP7_FUNMO</name>
<organism evidence="1 2">
    <name type="scientific">Funneliformis mosseae</name>
    <name type="common">Endomycorrhizal fungus</name>
    <name type="synonym">Glomus mosseae</name>
    <dbReference type="NCBI Taxonomy" id="27381"/>
    <lineage>
        <taxon>Eukaryota</taxon>
        <taxon>Fungi</taxon>
        <taxon>Fungi incertae sedis</taxon>
        <taxon>Mucoromycota</taxon>
        <taxon>Glomeromycotina</taxon>
        <taxon>Glomeromycetes</taxon>
        <taxon>Glomerales</taxon>
        <taxon>Glomeraceae</taxon>
        <taxon>Funneliformis</taxon>
    </lineage>
</organism>
<keyword evidence="2" id="KW-1185">Reference proteome</keyword>
<evidence type="ECO:0000313" key="1">
    <source>
        <dbReference type="EMBL" id="CAG8744536.1"/>
    </source>
</evidence>
<proteinExistence type="predicted"/>
<dbReference type="AlphaFoldDB" id="A0A9N9IQP7"/>
<accession>A0A9N9IQP7</accession>
<feature type="non-terminal residue" evidence="1">
    <location>
        <position position="1"/>
    </location>
</feature>
<comment type="caution">
    <text evidence="1">The sequence shown here is derived from an EMBL/GenBank/DDBJ whole genome shotgun (WGS) entry which is preliminary data.</text>
</comment>
<evidence type="ECO:0000313" key="2">
    <source>
        <dbReference type="Proteomes" id="UP000789375"/>
    </source>
</evidence>
<dbReference type="EMBL" id="CAJVPP010022180">
    <property type="protein sequence ID" value="CAG8744536.1"/>
    <property type="molecule type" value="Genomic_DNA"/>
</dbReference>
<reference evidence="1" key="1">
    <citation type="submission" date="2021-06" db="EMBL/GenBank/DDBJ databases">
        <authorList>
            <person name="Kallberg Y."/>
            <person name="Tangrot J."/>
            <person name="Rosling A."/>
        </authorList>
    </citation>
    <scope>NUCLEOTIDE SEQUENCE</scope>
    <source>
        <strain evidence="1">87-6 pot B 2015</strain>
    </source>
</reference>
<gene>
    <name evidence="1" type="ORF">FMOSSE_LOCUS16334</name>
</gene>
<dbReference type="Proteomes" id="UP000789375">
    <property type="component" value="Unassembled WGS sequence"/>
</dbReference>
<feature type="non-terminal residue" evidence="1">
    <location>
        <position position="42"/>
    </location>
</feature>
<protein>
    <submittedName>
        <fullName evidence="1">14778_t:CDS:1</fullName>
    </submittedName>
</protein>
<sequence length="42" mass="4984">LNDVMSHRIQVSVELSCKPLLSLWSNDKKFRPRLHKSKAHRK</sequence>